<proteinExistence type="predicted"/>
<gene>
    <name evidence="1" type="ORF">CCACVL1_23507</name>
</gene>
<sequence length="69" mass="7588">CASDGIQLLRTIERSYASSTNPAVNFPSFLFRAAAKAVAVYIALLGEKSLTSKFKFLPQVRWLVRPVDG</sequence>
<dbReference type="EMBL" id="AWWV01013450">
    <property type="protein sequence ID" value="OMO61451.1"/>
    <property type="molecule type" value="Genomic_DNA"/>
</dbReference>
<keyword evidence="2" id="KW-1185">Reference proteome</keyword>
<evidence type="ECO:0000313" key="2">
    <source>
        <dbReference type="Proteomes" id="UP000188268"/>
    </source>
</evidence>
<evidence type="ECO:0000313" key="1">
    <source>
        <dbReference type="EMBL" id="OMO61451.1"/>
    </source>
</evidence>
<reference evidence="1 2" key="1">
    <citation type="submission" date="2013-09" db="EMBL/GenBank/DDBJ databases">
        <title>Corchorus capsularis genome sequencing.</title>
        <authorList>
            <person name="Alam M."/>
            <person name="Haque M.S."/>
            <person name="Islam M.S."/>
            <person name="Emdad E.M."/>
            <person name="Islam M.M."/>
            <person name="Ahmed B."/>
            <person name="Halim A."/>
            <person name="Hossen Q.M.M."/>
            <person name="Hossain M.Z."/>
            <person name="Ahmed R."/>
            <person name="Khan M.M."/>
            <person name="Islam R."/>
            <person name="Rashid M.M."/>
            <person name="Khan S.A."/>
            <person name="Rahman M.S."/>
            <person name="Alam M."/>
        </authorList>
    </citation>
    <scope>NUCLEOTIDE SEQUENCE [LARGE SCALE GENOMIC DNA]</scope>
    <source>
        <strain evidence="2">cv. CVL-1</strain>
        <tissue evidence="1">Whole seedling</tissue>
    </source>
</reference>
<feature type="non-terminal residue" evidence="1">
    <location>
        <position position="1"/>
    </location>
</feature>
<accession>A0A1R3GTU4</accession>
<organism evidence="1 2">
    <name type="scientific">Corchorus capsularis</name>
    <name type="common">Jute</name>
    <dbReference type="NCBI Taxonomy" id="210143"/>
    <lineage>
        <taxon>Eukaryota</taxon>
        <taxon>Viridiplantae</taxon>
        <taxon>Streptophyta</taxon>
        <taxon>Embryophyta</taxon>
        <taxon>Tracheophyta</taxon>
        <taxon>Spermatophyta</taxon>
        <taxon>Magnoliopsida</taxon>
        <taxon>eudicotyledons</taxon>
        <taxon>Gunneridae</taxon>
        <taxon>Pentapetalae</taxon>
        <taxon>rosids</taxon>
        <taxon>malvids</taxon>
        <taxon>Malvales</taxon>
        <taxon>Malvaceae</taxon>
        <taxon>Grewioideae</taxon>
        <taxon>Apeibeae</taxon>
        <taxon>Corchorus</taxon>
    </lineage>
</organism>
<dbReference type="Proteomes" id="UP000188268">
    <property type="component" value="Unassembled WGS sequence"/>
</dbReference>
<comment type="caution">
    <text evidence="1">The sequence shown here is derived from an EMBL/GenBank/DDBJ whole genome shotgun (WGS) entry which is preliminary data.</text>
</comment>
<dbReference type="AlphaFoldDB" id="A0A1R3GTU4"/>
<dbReference type="Gramene" id="OMO61451">
    <property type="protein sequence ID" value="OMO61451"/>
    <property type="gene ID" value="CCACVL1_23507"/>
</dbReference>
<name>A0A1R3GTU4_COCAP</name>
<protein>
    <submittedName>
        <fullName evidence="1">Uncharacterized protein</fullName>
    </submittedName>
</protein>